<comment type="caution">
    <text evidence="5">The sequence shown here is derived from an EMBL/GenBank/DDBJ whole genome shotgun (WGS) entry which is preliminary data.</text>
</comment>
<proteinExistence type="predicted"/>
<dbReference type="Pfam" id="PF02574">
    <property type="entry name" value="S-methyl_trans"/>
    <property type="match status" value="1"/>
</dbReference>
<keyword evidence="3" id="KW-0479">Metal-binding</keyword>
<dbReference type="STRING" id="45235.A0A2K3QEX6"/>
<protein>
    <submittedName>
        <fullName evidence="5">Homocysteine S-methyltransferase 1</fullName>
    </submittedName>
</protein>
<feature type="binding site" evidence="3">
    <location>
        <position position="329"/>
    </location>
    <ligand>
        <name>Zn(2+)</name>
        <dbReference type="ChEBI" id="CHEBI:29105"/>
    </ligand>
</feature>
<dbReference type="InterPro" id="IPR003726">
    <property type="entry name" value="HCY_dom"/>
</dbReference>
<keyword evidence="6" id="KW-1185">Reference proteome</keyword>
<reference evidence="5 6" key="1">
    <citation type="submission" date="2017-08" db="EMBL/GenBank/DDBJ databases">
        <title>Harnessing the power of phylogenomics to disentangle the directionality and signatures of interkingdom host jumping in the parasitic fungal genus Tolypocladium.</title>
        <authorList>
            <person name="Quandt C.A."/>
            <person name="Patterson W."/>
            <person name="Spatafora J.W."/>
        </authorList>
    </citation>
    <scope>NUCLEOTIDE SEQUENCE [LARGE SCALE GENOMIC DNA]</scope>
    <source>
        <strain evidence="5 6">CBS 113982</strain>
    </source>
</reference>
<evidence type="ECO:0000313" key="5">
    <source>
        <dbReference type="EMBL" id="PNY26073.1"/>
    </source>
</evidence>
<dbReference type="GO" id="GO:0032259">
    <property type="term" value="P:methylation"/>
    <property type="evidence" value="ECO:0007669"/>
    <property type="project" value="UniProtKB-KW"/>
</dbReference>
<evidence type="ECO:0000313" key="6">
    <source>
        <dbReference type="Proteomes" id="UP000236621"/>
    </source>
</evidence>
<dbReference type="EMBL" id="NRSZ01000614">
    <property type="protein sequence ID" value="PNY26073.1"/>
    <property type="molecule type" value="Genomic_DNA"/>
</dbReference>
<dbReference type="Gene3D" id="3.20.20.330">
    <property type="entry name" value="Homocysteine-binding-like domain"/>
    <property type="match status" value="1"/>
</dbReference>
<dbReference type="AlphaFoldDB" id="A0A2K3QEX6"/>
<name>A0A2K3QEX6_9HYPO</name>
<evidence type="ECO:0000256" key="2">
    <source>
        <dbReference type="ARBA" id="ARBA00022679"/>
    </source>
</evidence>
<dbReference type="GO" id="GO:0008168">
    <property type="term" value="F:methyltransferase activity"/>
    <property type="evidence" value="ECO:0007669"/>
    <property type="project" value="UniProtKB-UniRule"/>
</dbReference>
<gene>
    <name evidence="5" type="ORF">TCAP_03992</name>
</gene>
<feature type="binding site" evidence="3">
    <location>
        <position position="238"/>
    </location>
    <ligand>
        <name>Zn(2+)</name>
        <dbReference type="ChEBI" id="CHEBI:29105"/>
    </ligand>
</feature>
<feature type="binding site" evidence="3">
    <location>
        <position position="328"/>
    </location>
    <ligand>
        <name>Zn(2+)</name>
        <dbReference type="ChEBI" id="CHEBI:29105"/>
    </ligand>
</feature>
<dbReference type="SUPFAM" id="SSF82282">
    <property type="entry name" value="Homocysteine S-methyltransferase"/>
    <property type="match status" value="1"/>
</dbReference>
<evidence type="ECO:0000256" key="3">
    <source>
        <dbReference type="PROSITE-ProRule" id="PRU00333"/>
    </source>
</evidence>
<dbReference type="Proteomes" id="UP000236621">
    <property type="component" value="Unassembled WGS sequence"/>
</dbReference>
<dbReference type="PANTHER" id="PTHR11103:SF10">
    <property type="entry name" value="HOMOCYSTEINE S-METHYLTRANSFERASE 1-RELATED"/>
    <property type="match status" value="1"/>
</dbReference>
<sequence>MPPILILDGGLGTALEQEYNVAFTPATPLWSADLLVSDPDTLLACQADFGRGVPVDVLLTATYQVSVAGFAGTRTSACPDGIGPAQIPGYVDAAVRIAARATERDGAAAAVALSLGPYGACMVPNQEYGGAYDDAHGSRSALRTWHLERMRLFAGVPHVSSRAAYVALETIPRVDEIEAMRQALAAVPELSSVPCWMSCVYPGDAEALPDGTAPEDAVRAMLDPDVATAVPWGVGINCTKVGKLDALLRRYEAAIECMLHDGLVRDWPALVLYPDGTNGEVYNTTAQTWEPPDDAAARERVPWEQQLAAAVRGTEERGRWRQIIVGGCCMASCDDIKRLRRVLVGK</sequence>
<evidence type="ECO:0000259" key="4">
    <source>
        <dbReference type="PROSITE" id="PS50970"/>
    </source>
</evidence>
<dbReference type="PANTHER" id="PTHR11103">
    <property type="entry name" value="SLR1189 PROTEIN"/>
    <property type="match status" value="1"/>
</dbReference>
<dbReference type="PROSITE" id="PS50970">
    <property type="entry name" value="HCY"/>
    <property type="match status" value="1"/>
</dbReference>
<feature type="domain" description="Hcy-binding" evidence="4">
    <location>
        <begin position="1"/>
        <end position="343"/>
    </location>
</feature>
<comment type="cofactor">
    <cofactor evidence="3">
        <name>Zn(2+)</name>
        <dbReference type="ChEBI" id="CHEBI:29105"/>
    </cofactor>
</comment>
<organism evidence="5 6">
    <name type="scientific">Tolypocladium capitatum</name>
    <dbReference type="NCBI Taxonomy" id="45235"/>
    <lineage>
        <taxon>Eukaryota</taxon>
        <taxon>Fungi</taxon>
        <taxon>Dikarya</taxon>
        <taxon>Ascomycota</taxon>
        <taxon>Pezizomycotina</taxon>
        <taxon>Sordariomycetes</taxon>
        <taxon>Hypocreomycetidae</taxon>
        <taxon>Hypocreales</taxon>
        <taxon>Ophiocordycipitaceae</taxon>
        <taxon>Tolypocladium</taxon>
    </lineage>
</organism>
<dbReference type="GO" id="GO:0046872">
    <property type="term" value="F:metal ion binding"/>
    <property type="evidence" value="ECO:0007669"/>
    <property type="project" value="UniProtKB-KW"/>
</dbReference>
<evidence type="ECO:0000256" key="1">
    <source>
        <dbReference type="ARBA" id="ARBA00022603"/>
    </source>
</evidence>
<accession>A0A2K3QEX6</accession>
<dbReference type="InterPro" id="IPR036589">
    <property type="entry name" value="HCY_dom_sf"/>
</dbReference>
<keyword evidence="2 3" id="KW-0808">Transferase</keyword>
<dbReference type="OrthoDB" id="261426at2759"/>
<keyword evidence="3" id="KW-0862">Zinc</keyword>
<keyword evidence="1 3" id="KW-0489">Methyltransferase</keyword>